<keyword evidence="8" id="KW-1185">Reference proteome</keyword>
<dbReference type="InterPro" id="IPR007219">
    <property type="entry name" value="XnlR_reg_dom"/>
</dbReference>
<reference evidence="8" key="1">
    <citation type="journal article" date="2015" name="Genome Announc.">
        <title>Genome sequence of the AIDS-associated pathogen Penicillium marneffei (ATCC18224) and its near taxonomic relative Talaromyces stipitatus (ATCC10500).</title>
        <authorList>
            <person name="Nierman W.C."/>
            <person name="Fedorova-Abrams N.D."/>
            <person name="Andrianopoulos A."/>
        </authorList>
    </citation>
    <scope>NUCLEOTIDE SEQUENCE [LARGE SCALE GENOMIC DNA]</scope>
    <source>
        <strain evidence="8">ATCC 18224 / CBS 334.59 / QM 7333</strain>
    </source>
</reference>
<dbReference type="GO" id="GO:0006351">
    <property type="term" value="P:DNA-templated transcription"/>
    <property type="evidence" value="ECO:0007669"/>
    <property type="project" value="InterPro"/>
</dbReference>
<proteinExistence type="predicted"/>
<gene>
    <name evidence="7" type="ORF">PMAA_052010</name>
</gene>
<protein>
    <recommendedName>
        <fullName evidence="6">Xylanolytic transcriptional activator regulatory domain-containing protein</fullName>
    </recommendedName>
</protein>
<evidence type="ECO:0000256" key="1">
    <source>
        <dbReference type="ARBA" id="ARBA00004123"/>
    </source>
</evidence>
<dbReference type="PANTHER" id="PTHR31001:SF49">
    <property type="entry name" value="ZN(II)2CYS6 TRANSCRIPTION FACTOR (EUROFUNG)"/>
    <property type="match status" value="1"/>
</dbReference>
<evidence type="ECO:0000256" key="5">
    <source>
        <dbReference type="SAM" id="MobiDB-lite"/>
    </source>
</evidence>
<keyword evidence="4" id="KW-0539">Nucleus</keyword>
<feature type="domain" description="Xylanolytic transcriptional activator regulatory" evidence="6">
    <location>
        <begin position="114"/>
        <end position="265"/>
    </location>
</feature>
<comment type="subcellular location">
    <subcellularLocation>
        <location evidence="1">Nucleus</location>
    </subcellularLocation>
</comment>
<dbReference type="PANTHER" id="PTHR31001">
    <property type="entry name" value="UNCHARACTERIZED TRANSCRIPTIONAL REGULATORY PROTEIN"/>
    <property type="match status" value="1"/>
</dbReference>
<sequence length="612" mass="67945">MASQPPDEHQPIHAGATSHPPLPDNYAGMDISGRLVGLNDTTYIGGSHWAAILEDIEEMKGYFSEDIEETSLGVGSTRPDISLLLNNTESPTTYKDLLAALPGRSMVNRLVSRYFNSNSPALRKFHLVIFKEIGKFWDDPHGSPISFLALIYAVMCLGAFVALGADEEHPNSSGTSPEMVQIYRGCCAQCLALSNYAKHSGPYTLETFLLYIEADFVLSKGNQMSCYLIVGVAVRLAFRMGLHRDPNNMVGTITPYQGEIRRRIWHLLTEITGMSYTLAKGRLARVFQKIVEQANLLTLPNYAEVTALDRELQQAFSAIPPFLCVVPIDLCITDSAELIIRRLSLAVLFHKSRCILHRKYITKVGENAEFLYSKKAAIDASRELLRIQSEVHDATQPGAVLCKDLWVISSLAMHDLLLAAVIPYLCLIQESMIYSSRGQQIPDPHQADMISDLETSCRIWYETRSMSVDTSKAHAVLSNMMKRLNSIYQRHSVESSVYIEAGDAREVLSGSLLELSAGAFSNYSGGQHEGFDDAIPFSSHTSQSNIDFGTIPINFIGESSDTPMNFDWDVFDNGIRQTHANDRSWPNLSIRNSNSGEENDYICELESSTVSS</sequence>
<dbReference type="OrthoDB" id="5431381at2759"/>
<dbReference type="Proteomes" id="UP000001294">
    <property type="component" value="Unassembled WGS sequence"/>
</dbReference>
<evidence type="ECO:0000259" key="6">
    <source>
        <dbReference type="Pfam" id="PF04082"/>
    </source>
</evidence>
<keyword evidence="2" id="KW-0805">Transcription regulation</keyword>
<feature type="region of interest" description="Disordered" evidence="5">
    <location>
        <begin position="1"/>
        <end position="24"/>
    </location>
</feature>
<dbReference type="GO" id="GO:0005634">
    <property type="term" value="C:nucleus"/>
    <property type="evidence" value="ECO:0007669"/>
    <property type="project" value="UniProtKB-SubCell"/>
</dbReference>
<feature type="compositionally biased region" description="Basic and acidic residues" evidence="5">
    <location>
        <begin position="1"/>
        <end position="11"/>
    </location>
</feature>
<accession>B6QNA3</accession>
<organism evidence="7 8">
    <name type="scientific">Talaromyces marneffei (strain ATCC 18224 / CBS 334.59 / QM 7333)</name>
    <name type="common">Penicillium marneffei</name>
    <dbReference type="NCBI Taxonomy" id="441960"/>
    <lineage>
        <taxon>Eukaryota</taxon>
        <taxon>Fungi</taxon>
        <taxon>Dikarya</taxon>
        <taxon>Ascomycota</taxon>
        <taxon>Pezizomycotina</taxon>
        <taxon>Eurotiomycetes</taxon>
        <taxon>Eurotiomycetidae</taxon>
        <taxon>Eurotiales</taxon>
        <taxon>Trichocomaceae</taxon>
        <taxon>Talaromyces</taxon>
        <taxon>Talaromyces sect. Talaromyces</taxon>
    </lineage>
</organism>
<dbReference type="GO" id="GO:0003677">
    <property type="term" value="F:DNA binding"/>
    <property type="evidence" value="ECO:0007669"/>
    <property type="project" value="InterPro"/>
</dbReference>
<evidence type="ECO:0000313" key="8">
    <source>
        <dbReference type="Proteomes" id="UP000001294"/>
    </source>
</evidence>
<evidence type="ECO:0000256" key="3">
    <source>
        <dbReference type="ARBA" id="ARBA00023163"/>
    </source>
</evidence>
<dbReference type="EMBL" id="DS995903">
    <property type="protein sequence ID" value="EEA21391.1"/>
    <property type="molecule type" value="Genomic_DNA"/>
</dbReference>
<name>B6QNA3_TALMQ</name>
<dbReference type="CDD" id="cd12148">
    <property type="entry name" value="fungal_TF_MHR"/>
    <property type="match status" value="1"/>
</dbReference>
<evidence type="ECO:0000256" key="4">
    <source>
        <dbReference type="ARBA" id="ARBA00023242"/>
    </source>
</evidence>
<dbReference type="HOGENOM" id="CLU_007426_5_0_1"/>
<dbReference type="AlphaFoldDB" id="B6QNA3"/>
<evidence type="ECO:0000256" key="2">
    <source>
        <dbReference type="ARBA" id="ARBA00023015"/>
    </source>
</evidence>
<dbReference type="VEuPathDB" id="FungiDB:PMAA_052010"/>
<dbReference type="InterPro" id="IPR050613">
    <property type="entry name" value="Sec_Metabolite_Reg"/>
</dbReference>
<keyword evidence="3" id="KW-0804">Transcription</keyword>
<dbReference type="GO" id="GO:0008270">
    <property type="term" value="F:zinc ion binding"/>
    <property type="evidence" value="ECO:0007669"/>
    <property type="project" value="InterPro"/>
</dbReference>
<evidence type="ECO:0000313" key="7">
    <source>
        <dbReference type="EMBL" id="EEA21391.1"/>
    </source>
</evidence>
<dbReference type="PhylomeDB" id="B6QNA3"/>
<dbReference type="Pfam" id="PF04082">
    <property type="entry name" value="Fungal_trans"/>
    <property type="match status" value="1"/>
</dbReference>